<accession>A0ABQ8IQQ4</accession>
<proteinExistence type="predicted"/>
<organism evidence="1 2">
    <name type="scientific">Dermatophagoides pteronyssinus</name>
    <name type="common">European house dust mite</name>
    <dbReference type="NCBI Taxonomy" id="6956"/>
    <lineage>
        <taxon>Eukaryota</taxon>
        <taxon>Metazoa</taxon>
        <taxon>Ecdysozoa</taxon>
        <taxon>Arthropoda</taxon>
        <taxon>Chelicerata</taxon>
        <taxon>Arachnida</taxon>
        <taxon>Acari</taxon>
        <taxon>Acariformes</taxon>
        <taxon>Sarcoptiformes</taxon>
        <taxon>Astigmata</taxon>
        <taxon>Psoroptidia</taxon>
        <taxon>Analgoidea</taxon>
        <taxon>Pyroglyphidae</taxon>
        <taxon>Dermatophagoidinae</taxon>
        <taxon>Dermatophagoides</taxon>
    </lineage>
</organism>
<protein>
    <submittedName>
        <fullName evidence="1">Uncharacterized protein</fullName>
    </submittedName>
</protein>
<dbReference type="Proteomes" id="UP000887458">
    <property type="component" value="Unassembled WGS sequence"/>
</dbReference>
<dbReference type="EMBL" id="NJHN03000129">
    <property type="protein sequence ID" value="KAH9412614.1"/>
    <property type="molecule type" value="Genomic_DNA"/>
</dbReference>
<feature type="non-terminal residue" evidence="1">
    <location>
        <position position="1"/>
    </location>
</feature>
<gene>
    <name evidence="1" type="ORF">DERP_006577</name>
</gene>
<name>A0ABQ8IQQ4_DERPT</name>
<reference evidence="1 2" key="1">
    <citation type="journal article" date="2018" name="J. Allergy Clin. Immunol.">
        <title>High-quality assembly of Dermatophagoides pteronyssinus genome and transcriptome reveals a wide range of novel allergens.</title>
        <authorList>
            <person name="Liu X.Y."/>
            <person name="Yang K.Y."/>
            <person name="Wang M.Q."/>
            <person name="Kwok J.S."/>
            <person name="Zeng X."/>
            <person name="Yang Z."/>
            <person name="Xiao X.J."/>
            <person name="Lau C.P."/>
            <person name="Li Y."/>
            <person name="Huang Z.M."/>
            <person name="Ba J.G."/>
            <person name="Yim A.K."/>
            <person name="Ouyang C.Y."/>
            <person name="Ngai S.M."/>
            <person name="Chan T.F."/>
            <person name="Leung E.L."/>
            <person name="Liu L."/>
            <person name="Liu Z.G."/>
            <person name="Tsui S.K."/>
        </authorList>
    </citation>
    <scope>NUCLEOTIDE SEQUENCE [LARGE SCALE GENOMIC DNA]</scope>
    <source>
        <strain evidence="1">Derp</strain>
    </source>
</reference>
<comment type="caution">
    <text evidence="1">The sequence shown here is derived from an EMBL/GenBank/DDBJ whole genome shotgun (WGS) entry which is preliminary data.</text>
</comment>
<sequence length="84" mass="10237">FFFVLTWQFINATRITFLSAHLQMKLRKWNLALEKKFKRIPKNHFMTKSDLFVYKIIIIKLQSLHLKLQKIIKSRIRVYLKGQS</sequence>
<evidence type="ECO:0000313" key="2">
    <source>
        <dbReference type="Proteomes" id="UP000887458"/>
    </source>
</evidence>
<reference evidence="1 2" key="2">
    <citation type="journal article" date="2022" name="Mol. Biol. Evol.">
        <title>Comparative Genomics Reveals Insights into the Divergent Evolution of Astigmatic Mites and Household Pest Adaptations.</title>
        <authorList>
            <person name="Xiong Q."/>
            <person name="Wan A.T."/>
            <person name="Liu X."/>
            <person name="Fung C.S."/>
            <person name="Xiao X."/>
            <person name="Malainual N."/>
            <person name="Hou J."/>
            <person name="Wang L."/>
            <person name="Wang M."/>
            <person name="Yang K.Y."/>
            <person name="Cui Y."/>
            <person name="Leung E.L."/>
            <person name="Nong W."/>
            <person name="Shin S.K."/>
            <person name="Au S.W."/>
            <person name="Jeong K.Y."/>
            <person name="Chew F.T."/>
            <person name="Hui J.H."/>
            <person name="Leung T.F."/>
            <person name="Tungtrongchitr A."/>
            <person name="Zhong N."/>
            <person name="Liu Z."/>
            <person name="Tsui S.K."/>
        </authorList>
    </citation>
    <scope>NUCLEOTIDE SEQUENCE [LARGE SCALE GENOMIC DNA]</scope>
    <source>
        <strain evidence="1">Derp</strain>
    </source>
</reference>
<keyword evidence="2" id="KW-1185">Reference proteome</keyword>
<evidence type="ECO:0000313" key="1">
    <source>
        <dbReference type="EMBL" id="KAH9412614.1"/>
    </source>
</evidence>